<dbReference type="Proteomes" id="UP000249458">
    <property type="component" value="Unassembled WGS sequence"/>
</dbReference>
<dbReference type="CDD" id="cd02440">
    <property type="entry name" value="AdoMet_MTases"/>
    <property type="match status" value="1"/>
</dbReference>
<dbReference type="PANTHER" id="PTHR43542:SF1">
    <property type="entry name" value="METHYLTRANSFERASE"/>
    <property type="match status" value="1"/>
</dbReference>
<protein>
    <recommendedName>
        <fullName evidence="4 8">Ribosomal RNA small subunit methyltransferase D</fullName>
        <ecNumber evidence="3 8">2.1.1.171</ecNumber>
    </recommendedName>
</protein>
<gene>
    <name evidence="9" type="ORF">B1207_11090</name>
</gene>
<dbReference type="RefSeq" id="WP_112220042.1">
    <property type="nucleotide sequence ID" value="NZ_MVJN01000008.1"/>
</dbReference>
<keyword evidence="8" id="KW-0949">S-adenosyl-L-methionine</keyword>
<dbReference type="GO" id="GO:0052913">
    <property type="term" value="F:16S rRNA (guanine(966)-N(2))-methyltransferase activity"/>
    <property type="evidence" value="ECO:0007669"/>
    <property type="project" value="UniProtKB-EC"/>
</dbReference>
<evidence type="ECO:0000256" key="2">
    <source>
        <dbReference type="ARBA" id="ARBA00005269"/>
    </source>
</evidence>
<dbReference type="EC" id="2.1.1.171" evidence="3 8"/>
<evidence type="ECO:0000256" key="3">
    <source>
        <dbReference type="ARBA" id="ARBA00012141"/>
    </source>
</evidence>
<dbReference type="NCBIfam" id="TIGR00095">
    <property type="entry name" value="16S rRNA (guanine(966)-N(2))-methyltransferase RsmD"/>
    <property type="match status" value="1"/>
</dbReference>
<dbReference type="InterPro" id="IPR002052">
    <property type="entry name" value="DNA_methylase_N6_adenine_CS"/>
</dbReference>
<dbReference type="PANTHER" id="PTHR43542">
    <property type="entry name" value="METHYLTRANSFERASE"/>
    <property type="match status" value="1"/>
</dbReference>
<comment type="caution">
    <text evidence="9">The sequence shown here is derived from an EMBL/GenBank/DDBJ whole genome shotgun (WGS) entry which is preliminary data.</text>
</comment>
<evidence type="ECO:0000256" key="5">
    <source>
        <dbReference type="ARBA" id="ARBA00022603"/>
    </source>
</evidence>
<organism evidence="9 10">
    <name type="scientific">Legionella quinlivanii</name>
    <dbReference type="NCBI Taxonomy" id="45073"/>
    <lineage>
        <taxon>Bacteria</taxon>
        <taxon>Pseudomonadati</taxon>
        <taxon>Pseudomonadota</taxon>
        <taxon>Gammaproteobacteria</taxon>
        <taxon>Legionellales</taxon>
        <taxon>Legionellaceae</taxon>
        <taxon>Legionella</taxon>
    </lineage>
</organism>
<evidence type="ECO:0000313" key="10">
    <source>
        <dbReference type="Proteomes" id="UP000249458"/>
    </source>
</evidence>
<accession>A0A364LH79</accession>
<keyword evidence="8" id="KW-0698">rRNA processing</keyword>
<name>A0A364LH79_9GAMM</name>
<evidence type="ECO:0000256" key="7">
    <source>
        <dbReference type="ARBA" id="ARBA00048326"/>
    </source>
</evidence>
<dbReference type="GO" id="GO:0003676">
    <property type="term" value="F:nucleic acid binding"/>
    <property type="evidence" value="ECO:0007669"/>
    <property type="project" value="InterPro"/>
</dbReference>
<dbReference type="EMBL" id="MVJN01000008">
    <property type="protein sequence ID" value="RAP35640.1"/>
    <property type="molecule type" value="Genomic_DNA"/>
</dbReference>
<dbReference type="Gene3D" id="3.40.50.150">
    <property type="entry name" value="Vaccinia Virus protein VP39"/>
    <property type="match status" value="1"/>
</dbReference>
<proteinExistence type="inferred from homology"/>
<evidence type="ECO:0000256" key="8">
    <source>
        <dbReference type="PIRNR" id="PIRNR004553"/>
    </source>
</evidence>
<dbReference type="SUPFAM" id="SSF53335">
    <property type="entry name" value="S-adenosyl-L-methionine-dependent methyltransferases"/>
    <property type="match status" value="1"/>
</dbReference>
<evidence type="ECO:0000313" key="9">
    <source>
        <dbReference type="EMBL" id="RAP35640.1"/>
    </source>
</evidence>
<dbReference type="AlphaFoldDB" id="A0A364LH79"/>
<comment type="catalytic activity">
    <reaction evidence="7 8">
        <text>guanosine(966) in 16S rRNA + S-adenosyl-L-methionine = N(2)-methylguanosine(966) in 16S rRNA + S-adenosyl-L-homocysteine + H(+)</text>
        <dbReference type="Rhea" id="RHEA:23548"/>
        <dbReference type="Rhea" id="RHEA-COMP:10211"/>
        <dbReference type="Rhea" id="RHEA-COMP:10212"/>
        <dbReference type="ChEBI" id="CHEBI:15378"/>
        <dbReference type="ChEBI" id="CHEBI:57856"/>
        <dbReference type="ChEBI" id="CHEBI:59789"/>
        <dbReference type="ChEBI" id="CHEBI:74269"/>
        <dbReference type="ChEBI" id="CHEBI:74481"/>
        <dbReference type="EC" id="2.1.1.171"/>
    </reaction>
</comment>
<dbReference type="InterPro" id="IPR004398">
    <property type="entry name" value="RNA_MeTrfase_RsmD"/>
</dbReference>
<sequence length="181" mass="20265">MKNTVRIIGGYYRGKKISFPDVEGLRPTPDRVKETLFNWLMNSLHGKRCLDAFAGSGSLGFEALSRGAAHVVFVESAKPVFEQLRKTAASISAKGVEIIHGDTLHYLKHCKEPFDLIFLDPPFASRLQEECIDIIAKNRILASGGLLYVESSEPLNLDNTQWEVLKNKQAGQVIFSLYERL</sequence>
<dbReference type="PROSITE" id="PS00092">
    <property type="entry name" value="N6_MTASE"/>
    <property type="match status" value="1"/>
</dbReference>
<evidence type="ECO:0000256" key="1">
    <source>
        <dbReference type="ARBA" id="ARBA00002649"/>
    </source>
</evidence>
<keyword evidence="5 8" id="KW-0489">Methyltransferase</keyword>
<evidence type="ECO:0000256" key="6">
    <source>
        <dbReference type="ARBA" id="ARBA00022679"/>
    </source>
</evidence>
<dbReference type="PIRSF" id="PIRSF004553">
    <property type="entry name" value="CHP00095"/>
    <property type="match status" value="1"/>
</dbReference>
<dbReference type="InterPro" id="IPR029063">
    <property type="entry name" value="SAM-dependent_MTases_sf"/>
</dbReference>
<dbReference type="Pfam" id="PF03602">
    <property type="entry name" value="Cons_hypoth95"/>
    <property type="match status" value="1"/>
</dbReference>
<evidence type="ECO:0000256" key="4">
    <source>
        <dbReference type="ARBA" id="ARBA00013682"/>
    </source>
</evidence>
<reference evidence="9 10" key="1">
    <citation type="submission" date="2017-02" db="EMBL/GenBank/DDBJ databases">
        <title>Legionella quilivanii strain from human: case report and whole genome sequencing analysis.</title>
        <authorList>
            <person name="Lalancette C."/>
            <person name="Leduc J.-M."/>
            <person name="Levesque S."/>
            <person name="Fournier E."/>
            <person name="Saoud J."/>
            <person name="Faucher S.P."/>
            <person name="Bernard K."/>
            <person name="Martineau C."/>
            <person name="Longtin J."/>
        </authorList>
    </citation>
    <scope>NUCLEOTIDE SEQUENCE [LARGE SCALE GENOMIC DNA]</scope>
    <source>
        <strain evidence="9 10">ID143958</strain>
    </source>
</reference>
<comment type="similarity">
    <text evidence="2 8">Belongs to the methyltransferase superfamily. RsmD family.</text>
</comment>
<keyword evidence="6 8" id="KW-0808">Transferase</keyword>
<comment type="function">
    <text evidence="1 8">Specifically methylates the guanine in position 966 of 16S rRNA in the assembled 30S particle.</text>
</comment>